<dbReference type="EMBL" id="CABIKO010000115">
    <property type="protein sequence ID" value="VVA27051.1"/>
    <property type="molecule type" value="Genomic_DNA"/>
</dbReference>
<dbReference type="AlphaFoldDB" id="A0A5E4FJZ3"/>
<dbReference type="Gramene" id="VVA27051">
    <property type="protein sequence ID" value="VVA27051"/>
    <property type="gene ID" value="Prudul26B011645"/>
</dbReference>
<reference evidence="2" key="1">
    <citation type="journal article" date="2020" name="Plant J.">
        <title>Transposons played a major role in the diversification between the closely related almond and peach genomes: results from the almond genome sequence.</title>
        <authorList>
            <person name="Alioto T."/>
            <person name="Alexiou K.G."/>
            <person name="Bardil A."/>
            <person name="Barteri F."/>
            <person name="Castanera R."/>
            <person name="Cruz F."/>
            <person name="Dhingra A."/>
            <person name="Duval H."/>
            <person name="Fernandez I Marti A."/>
            <person name="Frias L."/>
            <person name="Galan B."/>
            <person name="Garcia J.L."/>
            <person name="Howad W."/>
            <person name="Gomez-Garrido J."/>
            <person name="Gut M."/>
            <person name="Julca I."/>
            <person name="Morata J."/>
            <person name="Puigdomenech P."/>
            <person name="Ribeca P."/>
            <person name="Rubio Cabetas M.J."/>
            <person name="Vlasova A."/>
            <person name="Wirthensohn M."/>
            <person name="Garcia-Mas J."/>
            <person name="Gabaldon T."/>
            <person name="Casacuberta J.M."/>
            <person name="Arus P."/>
        </authorList>
    </citation>
    <scope>NUCLEOTIDE SEQUENCE [LARGE SCALE GENOMIC DNA]</scope>
    <source>
        <strain evidence="2">cv. Texas</strain>
    </source>
</reference>
<dbReference type="InParanoid" id="A0A5E4FJZ3"/>
<proteinExistence type="predicted"/>
<gene>
    <name evidence="1" type="ORF">ALMOND_2B011645</name>
</gene>
<evidence type="ECO:0000313" key="1">
    <source>
        <dbReference type="EMBL" id="VVA27051.1"/>
    </source>
</evidence>
<name>A0A5E4FJZ3_PRUDU</name>
<sequence length="137" mass="15442">MGRVRWRCGVRGFVVRWWVVVNGDGDVSGLAFLVEPCTRWWVVVNGDGDVSGLAFLVEPCTRRKEVHLHLQSPENSIRAAGVAPLLQTRDAHNLLDEMRKPTVLRCCCCALYMRSACACFLLKQSLAKTTSFWTKVF</sequence>
<evidence type="ECO:0000313" key="2">
    <source>
        <dbReference type="Proteomes" id="UP000327085"/>
    </source>
</evidence>
<accession>A0A5E4FJZ3</accession>
<organism evidence="1 2">
    <name type="scientific">Prunus dulcis</name>
    <name type="common">Almond</name>
    <name type="synonym">Amygdalus dulcis</name>
    <dbReference type="NCBI Taxonomy" id="3755"/>
    <lineage>
        <taxon>Eukaryota</taxon>
        <taxon>Viridiplantae</taxon>
        <taxon>Streptophyta</taxon>
        <taxon>Embryophyta</taxon>
        <taxon>Tracheophyta</taxon>
        <taxon>Spermatophyta</taxon>
        <taxon>Magnoliopsida</taxon>
        <taxon>eudicotyledons</taxon>
        <taxon>Gunneridae</taxon>
        <taxon>Pentapetalae</taxon>
        <taxon>rosids</taxon>
        <taxon>fabids</taxon>
        <taxon>Rosales</taxon>
        <taxon>Rosaceae</taxon>
        <taxon>Amygdaloideae</taxon>
        <taxon>Amygdaleae</taxon>
        <taxon>Prunus</taxon>
    </lineage>
</organism>
<dbReference type="Proteomes" id="UP000327085">
    <property type="component" value="Chromosome 6"/>
</dbReference>
<protein>
    <submittedName>
        <fullName evidence="1">Uncharacterized protein</fullName>
    </submittedName>
</protein>